<evidence type="ECO:0000313" key="1">
    <source>
        <dbReference type="EMBL" id="RVD87325.1"/>
    </source>
</evidence>
<evidence type="ECO:0000313" key="2">
    <source>
        <dbReference type="Proteomes" id="UP000283090"/>
    </source>
</evidence>
<dbReference type="Proteomes" id="UP000283090">
    <property type="component" value="Unassembled WGS sequence"/>
</dbReference>
<dbReference type="VEuPathDB" id="FungiDB:DFL_001566"/>
<protein>
    <submittedName>
        <fullName evidence="1">Uncharacterized protein</fullName>
    </submittedName>
</protein>
<accession>A0A437A7Y9</accession>
<proteinExistence type="predicted"/>
<dbReference type="OrthoDB" id="10328804at2759"/>
<dbReference type="GeneID" id="93583877"/>
<keyword evidence="2" id="KW-1185">Reference proteome</keyword>
<reference evidence="1 2" key="1">
    <citation type="submission" date="2019-01" db="EMBL/GenBank/DDBJ databases">
        <title>Intercellular communication is required for trap formation in the nematode-trapping fungus Duddingtonia flagrans.</title>
        <authorList>
            <person name="Youssar L."/>
            <person name="Wernet V."/>
            <person name="Hensel N."/>
            <person name="Hildebrandt H.-G."/>
            <person name="Fischer R."/>
        </authorList>
    </citation>
    <scope>NUCLEOTIDE SEQUENCE [LARGE SCALE GENOMIC DNA]</scope>
    <source>
        <strain evidence="1 2">CBS H-5679</strain>
    </source>
</reference>
<dbReference type="RefSeq" id="XP_067492869.1">
    <property type="nucleotide sequence ID" value="XM_067630202.1"/>
</dbReference>
<gene>
    <name evidence="1" type="ORF">DFL_001566</name>
</gene>
<sequence length="110" mass="12422">MREPVDDNGETITFSHGFWNVWAGELVKFSVVPTLHTIRGKAGKISKDFAVLRSGDEVRVNEVKTIAEQEAIRAKCKATDPGKSWGYWKRNIEEEEEDVEVGEIVELGFL</sequence>
<dbReference type="EMBL" id="SAEB01000003">
    <property type="protein sequence ID" value="RVD87325.1"/>
    <property type="molecule type" value="Genomic_DNA"/>
</dbReference>
<organism evidence="1 2">
    <name type="scientific">Arthrobotrys flagrans</name>
    <name type="common">Nematode-trapping fungus</name>
    <name type="synonym">Trichothecium flagrans</name>
    <dbReference type="NCBI Taxonomy" id="97331"/>
    <lineage>
        <taxon>Eukaryota</taxon>
        <taxon>Fungi</taxon>
        <taxon>Dikarya</taxon>
        <taxon>Ascomycota</taxon>
        <taxon>Pezizomycotina</taxon>
        <taxon>Orbiliomycetes</taxon>
        <taxon>Orbiliales</taxon>
        <taxon>Orbiliaceae</taxon>
        <taxon>Arthrobotrys</taxon>
    </lineage>
</organism>
<name>A0A437A7Y9_ARTFL</name>
<dbReference type="AlphaFoldDB" id="A0A437A7Y9"/>
<comment type="caution">
    <text evidence="1">The sequence shown here is derived from an EMBL/GenBank/DDBJ whole genome shotgun (WGS) entry which is preliminary data.</text>
</comment>